<keyword evidence="1" id="KW-1133">Transmembrane helix</keyword>
<feature type="transmembrane region" description="Helical" evidence="1">
    <location>
        <begin position="115"/>
        <end position="137"/>
    </location>
</feature>
<feature type="transmembrane region" description="Helical" evidence="1">
    <location>
        <begin position="45"/>
        <end position="62"/>
    </location>
</feature>
<dbReference type="Proteomes" id="UP000050535">
    <property type="component" value="Unassembled WGS sequence"/>
</dbReference>
<reference evidence="3" key="1">
    <citation type="submission" date="2013-11" db="EMBL/GenBank/DDBJ databases">
        <authorList>
            <person name="Hoang H.T."/>
            <person name="Killian M.L."/>
            <person name="Madson D.M."/>
            <person name="Arruda P.H.E."/>
            <person name="Sun D."/>
            <person name="Schwartz K.J."/>
            <person name="Yoon K."/>
        </authorList>
    </citation>
    <scope>NUCLEOTIDE SEQUENCE [LARGE SCALE GENOMIC DNA]</scope>
    <source>
        <strain evidence="3">CDK2</strain>
    </source>
</reference>
<organism evidence="2 3">
    <name type="scientific">Halolamina pelagica</name>
    <dbReference type="NCBI Taxonomy" id="699431"/>
    <lineage>
        <taxon>Archaea</taxon>
        <taxon>Methanobacteriati</taxon>
        <taxon>Methanobacteriota</taxon>
        <taxon>Stenosarchaea group</taxon>
        <taxon>Halobacteria</taxon>
        <taxon>Halobacteriales</taxon>
        <taxon>Haloferacaceae</taxon>
    </lineage>
</organism>
<evidence type="ECO:0000256" key="1">
    <source>
        <dbReference type="SAM" id="Phobius"/>
    </source>
</evidence>
<dbReference type="EMBL" id="LGUC01000001">
    <property type="protein sequence ID" value="KPN30773.1"/>
    <property type="molecule type" value="Genomic_DNA"/>
</dbReference>
<feature type="transmembrane region" description="Helical" evidence="1">
    <location>
        <begin position="82"/>
        <end position="103"/>
    </location>
</feature>
<evidence type="ECO:0000313" key="2">
    <source>
        <dbReference type="EMBL" id="KPN30773.1"/>
    </source>
</evidence>
<dbReference type="STRING" id="699431.SY89_01512"/>
<keyword evidence="1" id="KW-0812">Transmembrane</keyword>
<feature type="transmembrane region" description="Helical" evidence="1">
    <location>
        <begin position="21"/>
        <end position="39"/>
    </location>
</feature>
<dbReference type="InterPro" id="IPR019235">
    <property type="entry name" value="DUF2178_TM"/>
</dbReference>
<protein>
    <recommendedName>
        <fullName evidence="4">DUF2178 domain-containing protein</fullName>
    </recommendedName>
</protein>
<name>A0A0P7FV71_9EURY</name>
<dbReference type="RefSeq" id="WP_054583632.1">
    <property type="nucleotide sequence ID" value="NZ_LGUC01000001.1"/>
</dbReference>
<evidence type="ECO:0000313" key="3">
    <source>
        <dbReference type="Proteomes" id="UP000050535"/>
    </source>
</evidence>
<sequence length="142" mass="15700">MNETSNVLETRQKYRSWMNSAMGTGIVGGAALLIAAALLERDVLVFLGVAVYWAGMVGYLVIKRRSPVRTRDEREARISQEASELTLNVLAALLIFSAPAITVLETTGVYEVSRFVWGMVTMLVVVAMVVGVANWHVERRRS</sequence>
<keyword evidence="1" id="KW-0472">Membrane</keyword>
<proteinExistence type="predicted"/>
<keyword evidence="3" id="KW-1185">Reference proteome</keyword>
<evidence type="ECO:0008006" key="4">
    <source>
        <dbReference type="Google" id="ProtNLM"/>
    </source>
</evidence>
<comment type="caution">
    <text evidence="2">The sequence shown here is derived from an EMBL/GenBank/DDBJ whole genome shotgun (WGS) entry which is preliminary data.</text>
</comment>
<dbReference type="AlphaFoldDB" id="A0A0P7FV71"/>
<dbReference type="OrthoDB" id="324434at2157"/>
<gene>
    <name evidence="2" type="ORF">SY89_01512</name>
</gene>
<accession>A0A0P7FV71</accession>
<dbReference type="Pfam" id="PF09946">
    <property type="entry name" value="DUF2178"/>
    <property type="match status" value="1"/>
</dbReference>